<dbReference type="KEGG" id="tfr:BR63_05320"/>
<dbReference type="NCBIfam" id="TIGR00732">
    <property type="entry name" value="dprA"/>
    <property type="match status" value="1"/>
</dbReference>
<feature type="domain" description="Smf/DprA SLOG" evidence="2">
    <location>
        <begin position="77"/>
        <end position="286"/>
    </location>
</feature>
<gene>
    <name evidence="4" type="primary">dprA</name>
    <name evidence="4" type="ORF">BR63_05320</name>
</gene>
<evidence type="ECO:0000313" key="5">
    <source>
        <dbReference type="Proteomes" id="UP000515847"/>
    </source>
</evidence>
<dbReference type="Pfam" id="PF02481">
    <property type="entry name" value="DNA_processg_A"/>
    <property type="match status" value="1"/>
</dbReference>
<feature type="domain" description="DprA winged helix" evidence="3">
    <location>
        <begin position="306"/>
        <end position="356"/>
    </location>
</feature>
<evidence type="ECO:0000259" key="3">
    <source>
        <dbReference type="Pfam" id="PF17782"/>
    </source>
</evidence>
<dbReference type="InterPro" id="IPR003488">
    <property type="entry name" value="DprA"/>
</dbReference>
<comment type="similarity">
    <text evidence="1">Belongs to the DprA/Smf family.</text>
</comment>
<evidence type="ECO:0000259" key="2">
    <source>
        <dbReference type="Pfam" id="PF02481"/>
    </source>
</evidence>
<proteinExistence type="inferred from homology"/>
<keyword evidence="5" id="KW-1185">Reference proteome</keyword>
<evidence type="ECO:0000313" key="4">
    <source>
        <dbReference type="EMBL" id="QNB45783.1"/>
    </source>
</evidence>
<accession>A0A7G6E129</accession>
<dbReference type="GO" id="GO:0009294">
    <property type="term" value="P:DNA-mediated transformation"/>
    <property type="evidence" value="ECO:0007669"/>
    <property type="project" value="InterPro"/>
</dbReference>
<dbReference type="InterPro" id="IPR036390">
    <property type="entry name" value="WH_DNA-bd_sf"/>
</dbReference>
<reference evidence="4 5" key="1">
    <citation type="journal article" date="2019" name="Front. Microbiol.">
        <title>Thermoanaerosceptrum fracticalcis gen. nov. sp. nov., a Novel Fumarate-Fermenting Microorganism From a Deep Fractured Carbonate Aquifer of the US Great Basin.</title>
        <authorList>
            <person name="Hamilton-Brehm S.D."/>
            <person name="Stewart L.E."/>
            <person name="Zavarin M."/>
            <person name="Caldwell M."/>
            <person name="Lawson P.A."/>
            <person name="Onstott T.C."/>
            <person name="Grzymski J."/>
            <person name="Neveux I."/>
            <person name="Lollar B.S."/>
            <person name="Russell C.E."/>
            <person name="Moser D.P."/>
        </authorList>
    </citation>
    <scope>NUCLEOTIDE SEQUENCE [LARGE SCALE GENOMIC DNA]</scope>
    <source>
        <strain evidence="4 5">DRI-13</strain>
    </source>
</reference>
<evidence type="ECO:0000256" key="1">
    <source>
        <dbReference type="ARBA" id="ARBA00006525"/>
    </source>
</evidence>
<dbReference type="PANTHER" id="PTHR43022">
    <property type="entry name" value="PROTEIN SMF"/>
    <property type="match status" value="1"/>
</dbReference>
<name>A0A7G6E129_THEFR</name>
<dbReference type="Gene3D" id="3.40.50.450">
    <property type="match status" value="1"/>
</dbReference>
<dbReference type="Gene3D" id="1.10.10.10">
    <property type="entry name" value="Winged helix-like DNA-binding domain superfamily/Winged helix DNA-binding domain"/>
    <property type="match status" value="1"/>
</dbReference>
<organism evidence="4 5">
    <name type="scientific">Thermanaerosceptrum fracticalcis</name>
    <dbReference type="NCBI Taxonomy" id="1712410"/>
    <lineage>
        <taxon>Bacteria</taxon>
        <taxon>Bacillati</taxon>
        <taxon>Bacillota</taxon>
        <taxon>Clostridia</taxon>
        <taxon>Eubacteriales</taxon>
        <taxon>Peptococcaceae</taxon>
        <taxon>Thermanaerosceptrum</taxon>
    </lineage>
</organism>
<dbReference type="InterPro" id="IPR036388">
    <property type="entry name" value="WH-like_DNA-bd_sf"/>
</dbReference>
<protein>
    <submittedName>
        <fullName evidence="4">DNA-protecting protein DprA</fullName>
    </submittedName>
</protein>
<dbReference type="RefSeq" id="WP_034419685.1">
    <property type="nucleotide sequence ID" value="NZ_CP045798.1"/>
</dbReference>
<dbReference type="SUPFAM" id="SSF46785">
    <property type="entry name" value="Winged helix' DNA-binding domain"/>
    <property type="match status" value="1"/>
</dbReference>
<sequence length="361" mass="40725">MDQIYAVALHQIFGLQFNKHFLPLYEYYGSWQEMWERGHQAPPPGNMPLYMWEKFLERRKTLNPLALVQELERKKIKVVTRLEETFPATLLQIANTPCMLYYRGDLNFLQKKALAVVGARKASPYGLTQTKTIVQELAQHDLVIVSGLARGIDGAAHEAALAAGGKTVAVLGSGVDIPYPRENKDLYHKIGEAGLLLSEFPPGTQPLDINFPVRNRIISGLSSGVFIVEGQAKSGSLITCDYALEQGKEVFALPGPVTSPLSMGPLRLIQQGAKLVIYAQDILEELGYEYTYNLFNRHQEKIINITREEKELLNIIAWEPLHIDSILARWDIQRGNVYEILLKLELQGLIRQLPGKYYVKI</sequence>
<dbReference type="PANTHER" id="PTHR43022:SF1">
    <property type="entry name" value="PROTEIN SMF"/>
    <property type="match status" value="1"/>
</dbReference>
<dbReference type="InterPro" id="IPR057666">
    <property type="entry name" value="DrpA_SLOG"/>
</dbReference>
<dbReference type="SUPFAM" id="SSF102405">
    <property type="entry name" value="MCP/YpsA-like"/>
    <property type="match status" value="1"/>
</dbReference>
<dbReference type="AlphaFoldDB" id="A0A7G6E129"/>
<dbReference type="Proteomes" id="UP000515847">
    <property type="component" value="Chromosome"/>
</dbReference>
<dbReference type="OrthoDB" id="9785707at2"/>
<dbReference type="InterPro" id="IPR041614">
    <property type="entry name" value="DprA_WH"/>
</dbReference>
<dbReference type="Pfam" id="PF17782">
    <property type="entry name" value="WHD_DprA"/>
    <property type="match status" value="1"/>
</dbReference>
<dbReference type="EMBL" id="CP045798">
    <property type="protein sequence ID" value="QNB45783.1"/>
    <property type="molecule type" value="Genomic_DNA"/>
</dbReference>